<evidence type="ECO:0000256" key="1">
    <source>
        <dbReference type="ARBA" id="ARBA00023122"/>
    </source>
</evidence>
<dbReference type="InterPro" id="IPR051257">
    <property type="entry name" value="Diverse_CBS-Domain"/>
</dbReference>
<dbReference type="CDD" id="cd05401">
    <property type="entry name" value="NT_GlnE_GlnD_like"/>
    <property type="match status" value="1"/>
</dbReference>
<feature type="domain" description="Cyclic nucleotide-binding" evidence="2">
    <location>
        <begin position="11"/>
        <end position="80"/>
    </location>
</feature>
<evidence type="ECO:0000259" key="2">
    <source>
        <dbReference type="PROSITE" id="PS50042"/>
    </source>
</evidence>
<accession>B8EQ55</accession>
<dbReference type="Proteomes" id="UP000002257">
    <property type="component" value="Chromosome"/>
</dbReference>
<keyword evidence="3" id="KW-0808">Transferase</keyword>
<proteinExistence type="predicted"/>
<dbReference type="CDD" id="cd00038">
    <property type="entry name" value="CAP_ED"/>
    <property type="match status" value="1"/>
</dbReference>
<dbReference type="GO" id="GO:0008773">
    <property type="term" value="F:[protein-PII] uridylyltransferase activity"/>
    <property type="evidence" value="ECO:0007669"/>
    <property type="project" value="InterPro"/>
</dbReference>
<keyword evidence="4" id="KW-1185">Reference proteome</keyword>
<dbReference type="InterPro" id="IPR018490">
    <property type="entry name" value="cNMP-bd_dom_sf"/>
</dbReference>
<reference evidence="3 4" key="1">
    <citation type="journal article" date="2010" name="J. Bacteriol.">
        <title>Complete genome sequence of the aerobic facultative methanotroph Methylocella silvestris BL2.</title>
        <authorList>
            <person name="Chen Y."/>
            <person name="Crombie A."/>
            <person name="Rahman M.T."/>
            <person name="Dedysh S.N."/>
            <person name="Liesack W."/>
            <person name="Stott M.B."/>
            <person name="Alam M."/>
            <person name="Theisen A.R."/>
            <person name="Murrell J.C."/>
            <person name="Dunfield P.F."/>
        </authorList>
    </citation>
    <scope>NUCLEOTIDE SEQUENCE [LARGE SCALE GENOMIC DNA]</scope>
    <source>
        <strain evidence="4">DSM 15510 / CIP 108128 / LMG 27833 / NCIMB 13906 / BL2</strain>
    </source>
</reference>
<dbReference type="RefSeq" id="WP_012591614.1">
    <property type="nucleotide sequence ID" value="NC_011666.1"/>
</dbReference>
<dbReference type="SMART" id="SM00100">
    <property type="entry name" value="cNMP"/>
    <property type="match status" value="1"/>
</dbReference>
<dbReference type="OrthoDB" id="9808528at2"/>
<evidence type="ECO:0000313" key="4">
    <source>
        <dbReference type="Proteomes" id="UP000002257"/>
    </source>
</evidence>
<evidence type="ECO:0000313" key="3">
    <source>
        <dbReference type="EMBL" id="ACK51545.1"/>
    </source>
</evidence>
<dbReference type="Gene3D" id="3.10.580.10">
    <property type="entry name" value="CBS-domain"/>
    <property type="match status" value="1"/>
</dbReference>
<name>B8EQ55_METSB</name>
<dbReference type="InterPro" id="IPR005105">
    <property type="entry name" value="GlnD_Uridyltrans_N"/>
</dbReference>
<gene>
    <name evidence="3" type="ordered locus">Msil_2622</name>
</gene>
<dbReference type="AlphaFoldDB" id="B8EQ55"/>
<dbReference type="InterPro" id="IPR014710">
    <property type="entry name" value="RmlC-like_jellyroll"/>
</dbReference>
<dbReference type="Pfam" id="PF00027">
    <property type="entry name" value="cNMP_binding"/>
    <property type="match status" value="1"/>
</dbReference>
<protein>
    <submittedName>
        <fullName evidence="3">Putative CBS domain and cyclic nucleotide-regulated nucleotidyltransferase</fullName>
    </submittedName>
</protein>
<dbReference type="PROSITE" id="PS50042">
    <property type="entry name" value="CNMP_BINDING_3"/>
    <property type="match status" value="1"/>
</dbReference>
<dbReference type="InterPro" id="IPR046342">
    <property type="entry name" value="CBS_dom_sf"/>
</dbReference>
<dbReference type="PANTHER" id="PTHR43080">
    <property type="entry name" value="CBS DOMAIN-CONTAINING PROTEIN CBSX3, MITOCHONDRIAL"/>
    <property type="match status" value="1"/>
</dbReference>
<dbReference type="PANTHER" id="PTHR43080:SF2">
    <property type="entry name" value="CBS DOMAIN-CONTAINING PROTEIN"/>
    <property type="match status" value="1"/>
</dbReference>
<dbReference type="eggNOG" id="COG2905">
    <property type="taxonomic scope" value="Bacteria"/>
</dbReference>
<dbReference type="KEGG" id="msl:Msil_2622"/>
<dbReference type="EMBL" id="CP001280">
    <property type="protein sequence ID" value="ACK51545.1"/>
    <property type="molecule type" value="Genomic_DNA"/>
</dbReference>
<keyword evidence="1" id="KW-0129">CBS domain</keyword>
<dbReference type="InterPro" id="IPR000595">
    <property type="entry name" value="cNMP-bd_dom"/>
</dbReference>
<dbReference type="Pfam" id="PF10335">
    <property type="entry name" value="DUF294_C"/>
    <property type="match status" value="1"/>
</dbReference>
<sequence length="603" mass="66387">MPNAFDNTNPPFDRLSPQELETLRRALDIAYFRPGEVIIKEGAPPDALYVVIKGVVEERSGDELVALLETNDFFDSRGLIQGHSGHGFFARDEALLYLLPKAIALDLVKANPRFAAFFYLEISHKLDAIAREEEETTVGALMRARVGDMNLQPAHFIDAADSIETAGHRMREINSNALFVRDGDRIGIITGMNLSKAVVLKRMPIAAPVGPVTHFDLVALDKQDFVYAALILMTKTNKRRVAVRDGGAYVGILEDIELLSFVAGNAQLVAGRIDRANGMPDLVIAAREIGDQVRLLRRQGVKIAVVAEIVSDLNRRLFSKLFEFLAPPSIRAGACLIVMGSEGRGEQTVRTDQDNALILARPVDEADLDAFRRDFTAALESFGFAPCPGNVMVRNPMWSQPLDAYLGAFRRWIAIPDENAHMNVAIFYDADAVAGDASLLAEAKTALIGEARQSSAYLSHFARATEAFPMPIGFFNNLLTLDGSGDAVDLKKGGIFPIVHGVRSLALERGLVETGTAQRIQRLVELGALSRDFGRELTQSLYFLMTLRLDAQLAAELARTSAQSALVRPAELSSLQRDLLRDAFQVVKQFREIVRRHFNLGMF</sequence>
<dbReference type="SUPFAM" id="SSF51206">
    <property type="entry name" value="cAMP-binding domain-like"/>
    <property type="match status" value="1"/>
</dbReference>
<organism evidence="3 4">
    <name type="scientific">Methylocella silvestris (strain DSM 15510 / CIP 108128 / LMG 27833 / NCIMB 13906 / BL2)</name>
    <dbReference type="NCBI Taxonomy" id="395965"/>
    <lineage>
        <taxon>Bacteria</taxon>
        <taxon>Pseudomonadati</taxon>
        <taxon>Pseudomonadota</taxon>
        <taxon>Alphaproteobacteria</taxon>
        <taxon>Hyphomicrobiales</taxon>
        <taxon>Beijerinckiaceae</taxon>
        <taxon>Methylocella</taxon>
    </lineage>
</organism>
<dbReference type="SUPFAM" id="SSF54631">
    <property type="entry name" value="CBS-domain pair"/>
    <property type="match status" value="1"/>
</dbReference>
<dbReference type="InterPro" id="IPR018821">
    <property type="entry name" value="DUF294_put_nucleoTrafse_sb-bd"/>
</dbReference>
<dbReference type="STRING" id="395965.Msil_2622"/>
<dbReference type="HOGENOM" id="CLU_027866_1_0_5"/>
<dbReference type="Pfam" id="PF03445">
    <property type="entry name" value="DUF294"/>
    <property type="match status" value="1"/>
</dbReference>
<dbReference type="Gene3D" id="2.60.120.10">
    <property type="entry name" value="Jelly Rolls"/>
    <property type="match status" value="1"/>
</dbReference>